<dbReference type="EMBL" id="AP014864">
    <property type="protein sequence ID" value="BAR83456.1"/>
    <property type="molecule type" value="Genomic_DNA"/>
</dbReference>
<feature type="coiled-coil region" evidence="1">
    <location>
        <begin position="436"/>
        <end position="467"/>
    </location>
</feature>
<evidence type="ECO:0000256" key="1">
    <source>
        <dbReference type="SAM" id="Coils"/>
    </source>
</evidence>
<keyword evidence="1" id="KW-0175">Coiled coil</keyword>
<proteinExistence type="predicted"/>
<name>A0A9W4ETN6_BACTO</name>
<evidence type="ECO:0000313" key="3">
    <source>
        <dbReference type="Proteomes" id="UP000055316"/>
    </source>
</evidence>
<dbReference type="AlphaFoldDB" id="A0A9W4ETN6"/>
<evidence type="ECO:0008006" key="4">
    <source>
        <dbReference type="Google" id="ProtNLM"/>
    </source>
</evidence>
<feature type="coiled-coil region" evidence="1">
    <location>
        <begin position="271"/>
        <end position="366"/>
    </location>
</feature>
<organism evidence="2 3">
    <name type="scientific">Bacillus thuringiensis subsp. tolworthi</name>
    <dbReference type="NCBI Taxonomy" id="1442"/>
    <lineage>
        <taxon>Bacteria</taxon>
        <taxon>Bacillati</taxon>
        <taxon>Bacillota</taxon>
        <taxon>Bacilli</taxon>
        <taxon>Bacillales</taxon>
        <taxon>Bacillaceae</taxon>
        <taxon>Bacillus</taxon>
        <taxon>Bacillus cereus group</taxon>
    </lineage>
</organism>
<accession>A0A9W4ETN6</accession>
<reference evidence="2 3" key="1">
    <citation type="submission" date="2015-05" db="EMBL/GenBank/DDBJ databases">
        <title>Whole genome sequence of Bacillus thuringiensis serovar tolworthi Pasteur Institute Standard strain.</title>
        <authorList>
            <person name="Kanda K."/>
            <person name="Nakashima K."/>
            <person name="Nagano Y."/>
        </authorList>
    </citation>
    <scope>NUCLEOTIDE SEQUENCE [LARGE SCALE GENOMIC DNA]</scope>
    <source>
        <strain evidence="2 3">Pasteur Institute Standard strain</strain>
    </source>
</reference>
<dbReference type="Gene3D" id="3.40.50.300">
    <property type="entry name" value="P-loop containing nucleotide triphosphate hydrolases"/>
    <property type="match status" value="1"/>
</dbReference>
<dbReference type="RefSeq" id="WP_060851901.1">
    <property type="nucleotide sequence ID" value="NZ_AP014864.1"/>
</dbReference>
<protein>
    <recommendedName>
        <fullName evidence="4">Rad50/SbcC-type AAA domain-containing protein</fullName>
    </recommendedName>
</protein>
<evidence type="ECO:0000313" key="2">
    <source>
        <dbReference type="EMBL" id="BAR83456.1"/>
    </source>
</evidence>
<dbReference type="Proteomes" id="UP000055316">
    <property type="component" value="Chromosome"/>
</dbReference>
<gene>
    <name evidence="2" type="ORF">KNN_02610</name>
</gene>
<dbReference type="InterPro" id="IPR027417">
    <property type="entry name" value="P-loop_NTPase"/>
</dbReference>
<sequence>MNKLKINRLKITIETSEGLFGTEISLENGFNILRARNTKGKSSSLNAILYALGIEELLGGKGAKTMKPVLKDKLLYLDKEIPILESKVQLEISNNKNEIITLTRWIKSSSIDDKLIRVHFGPAIEWKMKNSLETKDFYVHLQGAAVEKAGFHKFLEGFLGLELPMVPSFDGKDKLLYIQSLFPLFFVEQNEGWSRFYVPISGNYGIRDLSKRAFEFLLNMDVIRNSKEKEELKVQKVLISSNWQALKRDFEGLAFSIHAEIPRFPDKPTLLDELHLNVVGEENKMIAIEEEIFILEDRIKEKESFGVKVISEVADEYEEKIREQETVVMALQNEVNSFRQDLRLEINNQKIMVENLENLEIDLKRNKEASKLYKLGSDIDSTLPKGLCPTCHQHVEDTLMPKDTGIKPLDLNENIKFINEQIATLKFGIKQSKLVIKNKESRLAVILEHLNEARRELRLYKTELSENPKLPTKRELDKIVEMKIRLNKLSEANVSFEKLLSRFENIKGEWKNYLKRLENMSSEYFSKLDKEKLAYFEKCFLILLKEFSFSSIKTNEISISHDKYTPIVKGFDIKFDSSASDNIRLIWSYIIAIFKTSEKFAGNHPGLMVFDEPGQQQMAMNSQKELFEVLAKSKGQSIVGTSLEPHEIKEIIKDLNVNFIDLGEEYIIKPFK</sequence>